<organism evidence="1 2">
    <name type="scientific">Aliivibrio fischeri</name>
    <name type="common">Vibrio fischeri</name>
    <dbReference type="NCBI Taxonomy" id="668"/>
    <lineage>
        <taxon>Bacteria</taxon>
        <taxon>Pseudomonadati</taxon>
        <taxon>Pseudomonadota</taxon>
        <taxon>Gammaproteobacteria</taxon>
        <taxon>Vibrionales</taxon>
        <taxon>Vibrionaceae</taxon>
        <taxon>Aliivibrio</taxon>
    </lineage>
</organism>
<evidence type="ECO:0000313" key="2">
    <source>
        <dbReference type="Proteomes" id="UP000448038"/>
    </source>
</evidence>
<protein>
    <submittedName>
        <fullName evidence="1">Uncharacterized protein</fullName>
    </submittedName>
</protein>
<dbReference type="RefSeq" id="WP_155656642.1">
    <property type="nucleotide sequence ID" value="NZ_WOBN01000039.1"/>
</dbReference>
<evidence type="ECO:0000313" key="1">
    <source>
        <dbReference type="EMBL" id="MUK51196.1"/>
    </source>
</evidence>
<accession>A0A844P7Y9</accession>
<reference evidence="1 2" key="1">
    <citation type="submission" date="2019-11" db="EMBL/GenBank/DDBJ databases">
        <title>Using colonization assays and comparative genomics to discover symbiosis behaviors and factors in Vibrio fischeri.</title>
        <authorList>
            <person name="Bongrand C."/>
            <person name="Moriano-Gutierrez S."/>
            <person name="Arevalo P."/>
            <person name="Mcfall-Ngai M."/>
            <person name="Visick K."/>
            <person name="Polz M.F."/>
            <person name="Ruby E.G."/>
        </authorList>
    </citation>
    <scope>NUCLEOTIDE SEQUENCE [LARGE SCALE GENOMIC DNA]</scope>
    <source>
        <strain evidence="2">emors.4.1</strain>
    </source>
</reference>
<dbReference type="AlphaFoldDB" id="A0A844P7Y9"/>
<dbReference type="EMBL" id="WOBN01000039">
    <property type="protein sequence ID" value="MUK51196.1"/>
    <property type="molecule type" value="Genomic_DNA"/>
</dbReference>
<comment type="caution">
    <text evidence="1">The sequence shown here is derived from an EMBL/GenBank/DDBJ whole genome shotgun (WGS) entry which is preliminary data.</text>
</comment>
<proteinExistence type="predicted"/>
<sequence length="139" mass="15286">MVEFERNGTLKLNSQERLKELVDSNTDYVIGFSGHSIPMKNKKPNRFTYTKVVNGKMGGKVDTAGAMRSISDCLETKGSNIVGLVDGHCVAKKRSLGVMLEGLGCELDASRIYATDNKTTAEESRLAGLDMVRRLNKEK</sequence>
<name>A0A844P7Y9_ALIFS</name>
<dbReference type="Proteomes" id="UP000448038">
    <property type="component" value="Unassembled WGS sequence"/>
</dbReference>
<gene>
    <name evidence="1" type="ORF">GNP88_18885</name>
</gene>